<dbReference type="InterPro" id="IPR000120">
    <property type="entry name" value="Amidase"/>
</dbReference>
<evidence type="ECO:0000256" key="1">
    <source>
        <dbReference type="SAM" id="MobiDB-lite"/>
    </source>
</evidence>
<dbReference type="GO" id="GO:0003824">
    <property type="term" value="F:catalytic activity"/>
    <property type="evidence" value="ECO:0007669"/>
    <property type="project" value="InterPro"/>
</dbReference>
<dbReference type="PANTHER" id="PTHR11895">
    <property type="entry name" value="TRANSAMIDASE"/>
    <property type="match status" value="1"/>
</dbReference>
<dbReference type="SUPFAM" id="SSF75304">
    <property type="entry name" value="Amidase signature (AS) enzymes"/>
    <property type="match status" value="1"/>
</dbReference>
<evidence type="ECO:0000313" key="4">
    <source>
        <dbReference type="Proteomes" id="UP000078544"/>
    </source>
</evidence>
<dbReference type="Pfam" id="PF01425">
    <property type="entry name" value="Amidase"/>
    <property type="match status" value="1"/>
</dbReference>
<protein>
    <submittedName>
        <fullName evidence="3">Amidase</fullName>
    </submittedName>
</protein>
<dbReference type="OrthoDB" id="421993at2759"/>
<organism evidence="3 4">
    <name type="scientific">Moelleriella libera RCEF 2490</name>
    <dbReference type="NCBI Taxonomy" id="1081109"/>
    <lineage>
        <taxon>Eukaryota</taxon>
        <taxon>Fungi</taxon>
        <taxon>Dikarya</taxon>
        <taxon>Ascomycota</taxon>
        <taxon>Pezizomycotina</taxon>
        <taxon>Sordariomycetes</taxon>
        <taxon>Hypocreomycetidae</taxon>
        <taxon>Hypocreales</taxon>
        <taxon>Clavicipitaceae</taxon>
        <taxon>Moelleriella</taxon>
    </lineage>
</organism>
<dbReference type="Gene3D" id="3.90.1300.10">
    <property type="entry name" value="Amidase signature (AS) domain"/>
    <property type="match status" value="1"/>
</dbReference>
<accession>A0A166U4V7</accession>
<keyword evidence="4" id="KW-1185">Reference proteome</keyword>
<dbReference type="InterPro" id="IPR023631">
    <property type="entry name" value="Amidase_dom"/>
</dbReference>
<dbReference type="InterPro" id="IPR036928">
    <property type="entry name" value="AS_sf"/>
</dbReference>
<comment type="caution">
    <text evidence="3">The sequence shown here is derived from an EMBL/GenBank/DDBJ whole genome shotgun (WGS) entry which is preliminary data.</text>
</comment>
<evidence type="ECO:0000313" key="3">
    <source>
        <dbReference type="EMBL" id="OAA32061.1"/>
    </source>
</evidence>
<feature type="region of interest" description="Disordered" evidence="1">
    <location>
        <begin position="1"/>
        <end position="21"/>
    </location>
</feature>
<dbReference type="Proteomes" id="UP000078544">
    <property type="component" value="Unassembled WGS sequence"/>
</dbReference>
<dbReference type="EMBL" id="AZGY01000002">
    <property type="protein sequence ID" value="OAA32061.1"/>
    <property type="molecule type" value="Genomic_DNA"/>
</dbReference>
<proteinExistence type="predicted"/>
<evidence type="ECO:0000259" key="2">
    <source>
        <dbReference type="Pfam" id="PF01425"/>
    </source>
</evidence>
<dbReference type="AlphaFoldDB" id="A0A166U4V7"/>
<dbReference type="PANTHER" id="PTHR11895:SF67">
    <property type="entry name" value="AMIDASE DOMAIN-CONTAINING PROTEIN"/>
    <property type="match status" value="1"/>
</dbReference>
<gene>
    <name evidence="3" type="ORF">AAL_01393</name>
</gene>
<name>A0A166U4V7_9HYPO</name>
<sequence length="602" mass="64923">MASSPRFASYPTPSEGPKTKYVAPPANNPVLRGYSLVAAGALISRSGLLQRFFWSNAGFGQVKDLPILDDIPPTFDPCVTPLGPAGPLLEFEPDLLAAAHTKPGVRYYSIHDYHELYRSGKSTPQSVIEALLPLTKPGGAKQSQYENAWADNHGNDKLVLEAAKASTQRWAAGKPLSILDGVPIGVKDDVSVEGYVSHNGMKFNAESPFFKKQGESVWCVKALQDAGAIVLGKNRMHELGSDTSGLNVVQGTPSNPLNNEYYTGGSSSGPASAVCSGIVPFAVATDAGGSIRIPSSFCGLYGLKPSQHRTGHVRGTMCVRGPIAANVADLTIAYRFMSQPDAEDRIQRAFGRSTPPGPSAKRVIGVYRDWWNVADAEVLEPCNRALEFLTKERGYEVVDISLPHLAEAQLSHAIICLVEMAEGARRRTVNPADWLSLVGPANKIMMSVGRVTPAADFLKYNTVRTLLMRHFAFLFQQYPGLLILSPTTPLTGWPKTPGDEQHGMNDGNITFRNMMYIFLANLTGTPSISMPIGYATPKQGEGRLAVGLLATGEWGSEEQLLAFAGETEKYLHAKYEGGRRRPDAWLDVFGLATGSTDASTPA</sequence>
<feature type="domain" description="Amidase" evidence="2">
    <location>
        <begin position="159"/>
        <end position="561"/>
    </location>
</feature>
<reference evidence="3 4" key="1">
    <citation type="journal article" date="2016" name="Genome Biol. Evol.">
        <title>Divergent and convergent evolution of fungal pathogenicity.</title>
        <authorList>
            <person name="Shang Y."/>
            <person name="Xiao G."/>
            <person name="Zheng P."/>
            <person name="Cen K."/>
            <person name="Zhan S."/>
            <person name="Wang C."/>
        </authorList>
    </citation>
    <scope>NUCLEOTIDE SEQUENCE [LARGE SCALE GENOMIC DNA]</scope>
    <source>
        <strain evidence="3 4">RCEF 2490</strain>
    </source>
</reference>
<dbReference type="STRING" id="1081109.A0A166U4V7"/>